<evidence type="ECO:0000313" key="2">
    <source>
        <dbReference type="Proteomes" id="UP001272137"/>
    </source>
</evidence>
<gene>
    <name evidence="1" type="ORF">C7S16_0211</name>
</gene>
<accession>A0AAW9CYJ2</accession>
<dbReference type="AlphaFoldDB" id="A0AAW9CYJ2"/>
<dbReference type="KEGG" id="btha:DR62_06505"/>
<organism evidence="1 2">
    <name type="scientific">Burkholderia thailandensis</name>
    <dbReference type="NCBI Taxonomy" id="57975"/>
    <lineage>
        <taxon>Bacteria</taxon>
        <taxon>Pseudomonadati</taxon>
        <taxon>Pseudomonadota</taxon>
        <taxon>Betaproteobacteria</taxon>
        <taxon>Burkholderiales</taxon>
        <taxon>Burkholderiaceae</taxon>
        <taxon>Burkholderia</taxon>
        <taxon>pseudomallei group</taxon>
    </lineage>
</organism>
<dbReference type="Proteomes" id="UP001272137">
    <property type="component" value="Unassembled WGS sequence"/>
</dbReference>
<evidence type="ECO:0000313" key="1">
    <source>
        <dbReference type="EMBL" id="MDW9254133.1"/>
    </source>
</evidence>
<proteinExistence type="predicted"/>
<name>A0AAW9CYJ2_BURTH</name>
<reference evidence="1" key="1">
    <citation type="submission" date="2018-08" db="EMBL/GenBank/DDBJ databases">
        <title>Identification of Burkholderia cepacia strains that express a Burkholderia pseudomallei-like capsular polysaccharide.</title>
        <authorList>
            <person name="Burtnick M.N."/>
            <person name="Vongsouvath M."/>
            <person name="Newton P."/>
            <person name="Wuthiekanun V."/>
            <person name="Limmathurotsakul D."/>
            <person name="Brett P.J."/>
            <person name="Chantratita N."/>
            <person name="Dance D.A."/>
        </authorList>
    </citation>
    <scope>NUCLEOTIDE SEQUENCE</scope>
    <source>
        <strain evidence="1">SBXCC001</strain>
    </source>
</reference>
<comment type="caution">
    <text evidence="1">The sequence shown here is derived from an EMBL/GenBank/DDBJ whole genome shotgun (WGS) entry which is preliminary data.</text>
</comment>
<protein>
    <submittedName>
        <fullName evidence="1">Uncharacterized protein</fullName>
    </submittedName>
</protein>
<sequence>MRRSGRACVDAAFERQARVPPRYLHGGRDAGVAHKRRAARLLCSCGNATMRGASRASSVA</sequence>
<dbReference type="EMBL" id="QXCT01000002">
    <property type="protein sequence ID" value="MDW9254133.1"/>
    <property type="molecule type" value="Genomic_DNA"/>
</dbReference>